<accession>A0A837G3G7</accession>
<gene>
    <name evidence="1" type="ORF">TW71_18820</name>
</gene>
<dbReference type="AlphaFoldDB" id="A0A837G3G7"/>
<name>A0A837G3G7_9VIBR</name>
<comment type="caution">
    <text evidence="1">The sequence shown here is derived from an EMBL/GenBank/DDBJ whole genome shotgun (WGS) entry which is preliminary data.</text>
</comment>
<reference evidence="1" key="1">
    <citation type="journal article" date="2015" name="BMC Genomics">
        <title>Genome mining reveals unlocked bioactive potential of marine Gram-negative bacteria.</title>
        <authorList>
            <person name="Machado H."/>
            <person name="Sonnenschein E.C."/>
            <person name="Melchiorsen J."/>
            <person name="Gram L."/>
        </authorList>
    </citation>
    <scope>NUCLEOTIDE SEQUENCE</scope>
    <source>
        <strain evidence="1">S2052</strain>
    </source>
</reference>
<sequence>MAELPETNRRLKADILSTILELDKRYELEMNDQLALNLNNASAELHLRLAHIIQHQLSGTSAEFDAALQSLSRLAQRCNDKADSLDNTTEVLGSITDAIDKVNKLAKKAAKLMS</sequence>
<organism evidence="1">
    <name type="scientific">Vibrio coralliilyticus</name>
    <dbReference type="NCBI Taxonomy" id="190893"/>
    <lineage>
        <taxon>Bacteria</taxon>
        <taxon>Pseudomonadati</taxon>
        <taxon>Pseudomonadota</taxon>
        <taxon>Gammaproteobacteria</taxon>
        <taxon>Vibrionales</taxon>
        <taxon>Vibrionaceae</taxon>
        <taxon>Vibrio</taxon>
    </lineage>
</organism>
<evidence type="ECO:0000313" key="1">
    <source>
        <dbReference type="EMBL" id="KJY69320.1"/>
    </source>
</evidence>
<dbReference type="EMBL" id="JXXR01000020">
    <property type="protein sequence ID" value="KJY69320.1"/>
    <property type="molecule type" value="Genomic_DNA"/>
</dbReference>
<protein>
    <submittedName>
        <fullName evidence="1">Uncharacterized protein</fullName>
    </submittedName>
</protein>
<dbReference type="RefSeq" id="WP_045986934.1">
    <property type="nucleotide sequence ID" value="NZ_CP063051.1"/>
</dbReference>
<proteinExistence type="predicted"/>